<protein>
    <recommendedName>
        <fullName evidence="3">Carboxylic ester hydrolase</fullName>
        <ecNumber evidence="3">3.1.1.-</ecNumber>
    </recommendedName>
</protein>
<evidence type="ECO:0000313" key="6">
    <source>
        <dbReference type="Proteomes" id="UP000838412"/>
    </source>
</evidence>
<accession>A0A8J9ZYQ8</accession>
<dbReference type="InterPro" id="IPR050309">
    <property type="entry name" value="Type-B_Carboxylest/Lipase"/>
</dbReference>
<proteinExistence type="inferred from homology"/>
<dbReference type="PANTHER" id="PTHR11559">
    <property type="entry name" value="CARBOXYLESTERASE"/>
    <property type="match status" value="1"/>
</dbReference>
<dbReference type="InterPro" id="IPR002018">
    <property type="entry name" value="CarbesteraseB"/>
</dbReference>
<dbReference type="EMBL" id="OV696690">
    <property type="protein sequence ID" value="CAH1264566.1"/>
    <property type="molecule type" value="Genomic_DNA"/>
</dbReference>
<dbReference type="OrthoDB" id="3200163at2759"/>
<dbReference type="GO" id="GO:0016787">
    <property type="term" value="F:hydrolase activity"/>
    <property type="evidence" value="ECO:0007669"/>
    <property type="project" value="UniProtKB-KW"/>
</dbReference>
<dbReference type="EC" id="3.1.1.-" evidence="3"/>
<feature type="chain" id="PRO_5035487902" description="Carboxylic ester hydrolase" evidence="3">
    <location>
        <begin position="21"/>
        <end position="607"/>
    </location>
</feature>
<dbReference type="InterPro" id="IPR029058">
    <property type="entry name" value="AB_hydrolase_fold"/>
</dbReference>
<keyword evidence="3" id="KW-0732">Signal</keyword>
<evidence type="ECO:0000256" key="2">
    <source>
        <dbReference type="ARBA" id="ARBA00022801"/>
    </source>
</evidence>
<name>A0A8J9ZYQ8_BRALA</name>
<organism evidence="5 6">
    <name type="scientific">Branchiostoma lanceolatum</name>
    <name type="common">Common lancelet</name>
    <name type="synonym">Amphioxus lanceolatum</name>
    <dbReference type="NCBI Taxonomy" id="7740"/>
    <lineage>
        <taxon>Eukaryota</taxon>
        <taxon>Metazoa</taxon>
        <taxon>Chordata</taxon>
        <taxon>Cephalochordata</taxon>
        <taxon>Leptocardii</taxon>
        <taxon>Amphioxiformes</taxon>
        <taxon>Branchiostomatidae</taxon>
        <taxon>Branchiostoma</taxon>
    </lineage>
</organism>
<evidence type="ECO:0000256" key="3">
    <source>
        <dbReference type="RuleBase" id="RU361235"/>
    </source>
</evidence>
<keyword evidence="2 3" id="KW-0378">Hydrolase</keyword>
<dbReference type="SMR" id="A0A8J9ZYQ8"/>
<evidence type="ECO:0000313" key="5">
    <source>
        <dbReference type="EMBL" id="CAH1264566.1"/>
    </source>
</evidence>
<reference evidence="5" key="1">
    <citation type="submission" date="2022-01" db="EMBL/GenBank/DDBJ databases">
        <authorList>
            <person name="Braso-Vives M."/>
        </authorList>
    </citation>
    <scope>NUCLEOTIDE SEQUENCE</scope>
</reference>
<dbReference type="Proteomes" id="UP000838412">
    <property type="component" value="Chromosome 5"/>
</dbReference>
<feature type="domain" description="Carboxylesterase type B" evidence="4">
    <location>
        <begin position="30"/>
        <end position="568"/>
    </location>
</feature>
<comment type="similarity">
    <text evidence="1 3">Belongs to the type-B carboxylesterase/lipase family.</text>
</comment>
<sequence length="607" mass="67219">MAKLRTHCFYLLLTVIAASAFCIHLAGCVQVSTQYGDVRGYELQTDTAVGDPVYDRLYVFKGIPYAAPPVGDLRFRPPADPTPWSGVRDATEFGRQCPQRNNTASYPPVYRDFIDPLRTYQGEDCLSLNVYTHEINNSYGLPVMVWIYGGGLTIGSSLIYPGEAFAAHNNVVLVTINYRLGALGFLPTRNEGAPGNFGLLDQVKALEWVQANIRNFGGDPTWVTIFGQSAGGWSVSLLVMSPLATGLFHRAISESGIGVVPTLRRGDIAAAEALARAVGCSTEGYETMMACLRGKPADELQNAEGIDMRTPVIDGRFLTDTPWNILQKQQQNSVDYLLGTNNDEWGWLLSLPRSYVNEDGMNRTVFRDVLPGDLAWIQRTFPAGDVSTIVQPVTDQYLGPAGSGPDDPGVIRDQYLQFLTDMWYAAPTTLMAQSQSAKPVRVFQYEFQHRSSAFSFKPAYVQADHSDEVLYVLGLLFLQDNNNNNNNNNNNTSWKYGFSDRERELCLDIMAYWANFAANGDPNNQVGSPRNRSLVTWPRYMPSSKDYLRLDMTSSADVALRGTRMKFWNEAVPRMMGEDVGSSGTTEIANLMVFISLCAGVLMNADI</sequence>
<dbReference type="Pfam" id="PF00135">
    <property type="entry name" value="COesterase"/>
    <property type="match status" value="1"/>
</dbReference>
<dbReference type="SUPFAM" id="SSF53474">
    <property type="entry name" value="alpha/beta-Hydrolases"/>
    <property type="match status" value="1"/>
</dbReference>
<gene>
    <name evidence="5" type="primary">CES1</name>
    <name evidence="5" type="ORF">BLAG_LOCUS18894</name>
</gene>
<evidence type="ECO:0000259" key="4">
    <source>
        <dbReference type="Pfam" id="PF00135"/>
    </source>
</evidence>
<dbReference type="FunFam" id="3.40.50.1820:FF:000128">
    <property type="entry name" value="Carboxylic ester hydrolase"/>
    <property type="match status" value="1"/>
</dbReference>
<dbReference type="AlphaFoldDB" id="A0A8J9ZYQ8"/>
<keyword evidence="6" id="KW-1185">Reference proteome</keyword>
<evidence type="ECO:0000256" key="1">
    <source>
        <dbReference type="ARBA" id="ARBA00005964"/>
    </source>
</evidence>
<dbReference type="InterPro" id="IPR019826">
    <property type="entry name" value="Carboxylesterase_B_AS"/>
</dbReference>
<dbReference type="PROSITE" id="PS00122">
    <property type="entry name" value="CARBOXYLESTERASE_B_1"/>
    <property type="match status" value="1"/>
</dbReference>
<dbReference type="Gene3D" id="3.40.50.1820">
    <property type="entry name" value="alpha/beta hydrolase"/>
    <property type="match status" value="1"/>
</dbReference>
<feature type="signal peptide" evidence="3">
    <location>
        <begin position="1"/>
        <end position="20"/>
    </location>
</feature>